<gene>
    <name evidence="2" type="ORF">G2988_13895</name>
</gene>
<dbReference type="AlphaFoldDB" id="A0A3T4YNG4"/>
<dbReference type="InterPro" id="IPR052906">
    <property type="entry name" value="Type_IV_Methyl-Rstrct_Enzyme"/>
</dbReference>
<dbReference type="GO" id="GO:0009307">
    <property type="term" value="P:DNA restriction-modification system"/>
    <property type="evidence" value="ECO:0007669"/>
    <property type="project" value="InterPro"/>
</dbReference>
<feature type="domain" description="Restriction endonuclease type IV Mrr" evidence="1">
    <location>
        <begin position="181"/>
        <end position="299"/>
    </location>
</feature>
<keyword evidence="2" id="KW-0540">Nuclease</keyword>
<organism evidence="2">
    <name type="scientific">Salmonella enterica I</name>
    <dbReference type="NCBI Taxonomy" id="59201"/>
    <lineage>
        <taxon>Bacteria</taxon>
        <taxon>Pseudomonadati</taxon>
        <taxon>Pseudomonadota</taxon>
        <taxon>Gammaproteobacteria</taxon>
        <taxon>Enterobacterales</taxon>
        <taxon>Enterobacteriaceae</taxon>
        <taxon>Salmonella</taxon>
    </lineage>
</organism>
<protein>
    <submittedName>
        <fullName evidence="2">Restriction endonuclease</fullName>
    </submittedName>
</protein>
<dbReference type="InterPro" id="IPR011335">
    <property type="entry name" value="Restrct_endonuc-II-like"/>
</dbReference>
<evidence type="ECO:0000313" key="2">
    <source>
        <dbReference type="EMBL" id="HAE1358554.1"/>
    </source>
</evidence>
<sequence length="325" mass="37075">MEIDIEQIINRIEELKNANEAQTVENLLPDILLPLFKSEGYESIHRNVRLKPLPSNSINEWDMIISKGANSDFHKDSIGVEVKVYRNRKVDTGIVNQIINKAKLSDLKRSFIFSPNGFSDSALNLASNHPQELELYDFTSLRDWVYTLKDQDQNIEHEINFIIKTASKAFIEAIAKNPKALDSLEWRDLERLLAETFEGIGFSVTLTPSSKDGGKDIIIQHEMEGKIKSYIVEVKHWRCGNKVGSNLVDSFFNIVVKEKHEAGIFIATNGYTNTAFESLTKIERKKIKFGDESKIVSLCKTYLRVQNGLWSPEMNISDMLFESTI</sequence>
<comment type="caution">
    <text evidence="2">The sequence shown here is derived from an EMBL/GenBank/DDBJ whole genome shotgun (WGS) entry which is preliminary data.</text>
</comment>
<feature type="domain" description="Restriction endonuclease type IV Mrr" evidence="1">
    <location>
        <begin position="30"/>
        <end position="144"/>
    </location>
</feature>
<evidence type="ECO:0000259" key="1">
    <source>
        <dbReference type="Pfam" id="PF04471"/>
    </source>
</evidence>
<name>A0A3T4YNG4_SALET</name>
<dbReference type="Gene3D" id="3.40.1350.10">
    <property type="match status" value="1"/>
</dbReference>
<reference evidence="2" key="1">
    <citation type="journal article" date="2018" name="Genome Biol.">
        <title>SKESA: strategic k-mer extension for scrupulous assemblies.</title>
        <authorList>
            <person name="Souvorov A."/>
            <person name="Agarwala R."/>
            <person name="Lipman D.J."/>
        </authorList>
    </citation>
    <scope>NUCLEOTIDE SEQUENCE</scope>
    <source>
        <strain evidence="2">Salmonella enterica</strain>
    </source>
</reference>
<dbReference type="PANTHER" id="PTHR30015">
    <property type="entry name" value="MRR RESTRICTION SYSTEM PROTEIN"/>
    <property type="match status" value="1"/>
</dbReference>
<dbReference type="EMBL" id="DAAQYE010000013">
    <property type="protein sequence ID" value="HAE1358554.1"/>
    <property type="molecule type" value="Genomic_DNA"/>
</dbReference>
<dbReference type="Pfam" id="PF04471">
    <property type="entry name" value="Mrr_cat"/>
    <property type="match status" value="2"/>
</dbReference>
<accession>A0A3T4YNG4</accession>
<dbReference type="InterPro" id="IPR011856">
    <property type="entry name" value="tRNA_endonuc-like_dom_sf"/>
</dbReference>
<dbReference type="SUPFAM" id="SSF52980">
    <property type="entry name" value="Restriction endonuclease-like"/>
    <property type="match status" value="2"/>
</dbReference>
<keyword evidence="2" id="KW-0378">Hydrolase</keyword>
<dbReference type="GO" id="GO:0003677">
    <property type="term" value="F:DNA binding"/>
    <property type="evidence" value="ECO:0007669"/>
    <property type="project" value="InterPro"/>
</dbReference>
<proteinExistence type="predicted"/>
<dbReference type="GO" id="GO:0015666">
    <property type="term" value="F:restriction endodeoxyribonuclease activity"/>
    <property type="evidence" value="ECO:0007669"/>
    <property type="project" value="TreeGrafter"/>
</dbReference>
<reference evidence="2" key="2">
    <citation type="submission" date="2019-10" db="EMBL/GenBank/DDBJ databases">
        <authorList>
            <consortium name="NCBI Pathogen Detection Project"/>
        </authorList>
    </citation>
    <scope>NUCLEOTIDE SEQUENCE</scope>
    <source>
        <strain evidence="2">Salmonella enterica</strain>
    </source>
</reference>
<dbReference type="InterPro" id="IPR007560">
    <property type="entry name" value="Restrct_endonuc_IV_Mrr"/>
</dbReference>
<keyword evidence="2" id="KW-0255">Endonuclease</keyword>
<dbReference type="PANTHER" id="PTHR30015:SF7">
    <property type="entry name" value="TYPE IV METHYL-DIRECTED RESTRICTION ENZYME ECOKMRR"/>
    <property type="match status" value="1"/>
</dbReference>